<dbReference type="GO" id="GO:0008237">
    <property type="term" value="F:metallopeptidase activity"/>
    <property type="evidence" value="ECO:0007669"/>
    <property type="project" value="UniProtKB-KW"/>
</dbReference>
<comment type="similarity">
    <text evidence="2">Belongs to the peptidase M50B family.</text>
</comment>
<sequence>MSGSIKLFKVYGIPIEINVTWLFAFVLIAYSFSTGAYPGFFSGWDQKTYWLAGIFSSFLLFVSVLIHEMAHSFVALARGHKVSGITLFLFGGVSHIRGTARKPLDEFLIAFSGPCSSIIMGMLFLYFNKSFSPPDLIGTEPVDGIIFLTGWMNIILGIFNL</sequence>
<evidence type="ECO:0000256" key="3">
    <source>
        <dbReference type="ARBA" id="ARBA00022670"/>
    </source>
</evidence>
<dbReference type="EMBL" id="UINC01117669">
    <property type="protein sequence ID" value="SVC90256.1"/>
    <property type="molecule type" value="Genomic_DNA"/>
</dbReference>
<dbReference type="AlphaFoldDB" id="A0A382QXU8"/>
<evidence type="ECO:0000256" key="4">
    <source>
        <dbReference type="ARBA" id="ARBA00022801"/>
    </source>
</evidence>
<feature type="transmembrane region" description="Helical" evidence="7">
    <location>
        <begin position="49"/>
        <end position="70"/>
    </location>
</feature>
<keyword evidence="7" id="KW-1133">Transmembrane helix</keyword>
<evidence type="ECO:0000313" key="8">
    <source>
        <dbReference type="EMBL" id="SVC90256.1"/>
    </source>
</evidence>
<comment type="cofactor">
    <cofactor evidence="1">
        <name>Zn(2+)</name>
        <dbReference type="ChEBI" id="CHEBI:29105"/>
    </cofactor>
</comment>
<dbReference type="GO" id="GO:0006508">
    <property type="term" value="P:proteolysis"/>
    <property type="evidence" value="ECO:0007669"/>
    <property type="project" value="UniProtKB-KW"/>
</dbReference>
<name>A0A382QXU8_9ZZZZ</name>
<evidence type="ECO:0000256" key="2">
    <source>
        <dbReference type="ARBA" id="ARBA00007931"/>
    </source>
</evidence>
<keyword evidence="6" id="KW-0482">Metalloprotease</keyword>
<keyword evidence="5" id="KW-0862">Zinc</keyword>
<feature type="transmembrane region" description="Helical" evidence="7">
    <location>
        <begin position="107"/>
        <end position="127"/>
    </location>
</feature>
<keyword evidence="7" id="KW-0472">Membrane</keyword>
<protein>
    <recommendedName>
        <fullName evidence="9">Peptidase M50 domain-containing protein</fullName>
    </recommendedName>
</protein>
<proteinExistence type="inferred from homology"/>
<evidence type="ECO:0008006" key="9">
    <source>
        <dbReference type="Google" id="ProtNLM"/>
    </source>
</evidence>
<accession>A0A382QXU8</accession>
<feature type="non-terminal residue" evidence="8">
    <location>
        <position position="161"/>
    </location>
</feature>
<keyword evidence="7" id="KW-0812">Transmembrane</keyword>
<evidence type="ECO:0000256" key="1">
    <source>
        <dbReference type="ARBA" id="ARBA00001947"/>
    </source>
</evidence>
<reference evidence="8" key="1">
    <citation type="submission" date="2018-05" db="EMBL/GenBank/DDBJ databases">
        <authorList>
            <person name="Lanie J.A."/>
            <person name="Ng W.-L."/>
            <person name="Kazmierczak K.M."/>
            <person name="Andrzejewski T.M."/>
            <person name="Davidsen T.M."/>
            <person name="Wayne K.J."/>
            <person name="Tettelin H."/>
            <person name="Glass J.I."/>
            <person name="Rusch D."/>
            <person name="Podicherti R."/>
            <person name="Tsui H.-C.T."/>
            <person name="Winkler M.E."/>
        </authorList>
    </citation>
    <scope>NUCLEOTIDE SEQUENCE</scope>
</reference>
<keyword evidence="4" id="KW-0378">Hydrolase</keyword>
<dbReference type="PANTHER" id="PTHR39188:SF3">
    <property type="entry name" value="STAGE IV SPORULATION PROTEIN FB"/>
    <property type="match status" value="1"/>
</dbReference>
<dbReference type="PANTHER" id="PTHR39188">
    <property type="entry name" value="MEMBRANE-ASSOCIATED ZINC METALLOPROTEASE M50B"/>
    <property type="match status" value="1"/>
</dbReference>
<keyword evidence="3" id="KW-0645">Protease</keyword>
<dbReference type="InterPro" id="IPR049500">
    <property type="entry name" value="Peptidase_M50B-like"/>
</dbReference>
<organism evidence="8">
    <name type="scientific">marine metagenome</name>
    <dbReference type="NCBI Taxonomy" id="408172"/>
    <lineage>
        <taxon>unclassified sequences</taxon>
        <taxon>metagenomes</taxon>
        <taxon>ecological metagenomes</taxon>
    </lineage>
</organism>
<dbReference type="Pfam" id="PF13398">
    <property type="entry name" value="Peptidase_M50B"/>
    <property type="match status" value="1"/>
</dbReference>
<evidence type="ECO:0000256" key="5">
    <source>
        <dbReference type="ARBA" id="ARBA00022833"/>
    </source>
</evidence>
<evidence type="ECO:0000256" key="7">
    <source>
        <dbReference type="SAM" id="Phobius"/>
    </source>
</evidence>
<evidence type="ECO:0000256" key="6">
    <source>
        <dbReference type="ARBA" id="ARBA00023049"/>
    </source>
</evidence>
<gene>
    <name evidence="8" type="ORF">METZ01_LOCUS343110</name>
</gene>
<feature type="transmembrane region" description="Helical" evidence="7">
    <location>
        <begin position="142"/>
        <end position="159"/>
    </location>
</feature>